<keyword evidence="3" id="KW-1185">Reference proteome</keyword>
<dbReference type="EnsemblPlants" id="evm.model.06.1491">
    <property type="protein sequence ID" value="cds.evm.model.06.1491"/>
    <property type="gene ID" value="evm.TU.06.1491"/>
</dbReference>
<dbReference type="Gramene" id="evm.model.06.1491">
    <property type="protein sequence ID" value="cds.evm.model.06.1491"/>
    <property type="gene ID" value="evm.TU.06.1491"/>
</dbReference>
<name>A0A803PUR0_CANSA</name>
<organism evidence="2 3">
    <name type="scientific">Cannabis sativa</name>
    <name type="common">Hemp</name>
    <name type="synonym">Marijuana</name>
    <dbReference type="NCBI Taxonomy" id="3483"/>
    <lineage>
        <taxon>Eukaryota</taxon>
        <taxon>Viridiplantae</taxon>
        <taxon>Streptophyta</taxon>
        <taxon>Embryophyta</taxon>
        <taxon>Tracheophyta</taxon>
        <taxon>Spermatophyta</taxon>
        <taxon>Magnoliopsida</taxon>
        <taxon>eudicotyledons</taxon>
        <taxon>Gunneridae</taxon>
        <taxon>Pentapetalae</taxon>
        <taxon>rosids</taxon>
        <taxon>fabids</taxon>
        <taxon>Rosales</taxon>
        <taxon>Cannabaceae</taxon>
        <taxon>Cannabis</taxon>
    </lineage>
</organism>
<feature type="coiled-coil region" evidence="1">
    <location>
        <begin position="231"/>
        <end position="283"/>
    </location>
</feature>
<evidence type="ECO:0000313" key="3">
    <source>
        <dbReference type="Proteomes" id="UP000596661"/>
    </source>
</evidence>
<evidence type="ECO:0000313" key="2">
    <source>
        <dbReference type="EnsemblPlants" id="cds.evm.model.06.1491"/>
    </source>
</evidence>
<keyword evidence="1" id="KW-0175">Coiled coil</keyword>
<dbReference type="EMBL" id="UZAU01000613">
    <property type="status" value="NOT_ANNOTATED_CDS"/>
    <property type="molecule type" value="Genomic_DNA"/>
</dbReference>
<dbReference type="AlphaFoldDB" id="A0A803PUR0"/>
<reference evidence="2" key="2">
    <citation type="submission" date="2021-03" db="UniProtKB">
        <authorList>
            <consortium name="EnsemblPlants"/>
        </authorList>
    </citation>
    <scope>IDENTIFICATION</scope>
</reference>
<evidence type="ECO:0000256" key="1">
    <source>
        <dbReference type="SAM" id="Coils"/>
    </source>
</evidence>
<accession>A0A803PUR0</accession>
<sequence length="322" mass="36554">MKRGAGDVYYLQTHTNDHRIVVRLPNKKELKDDFFWATGLFPINTTKFQIIFPTDEENRDYVARSHYLKNVTPWEAEDDASRGNNFGVCGWSPSVLRAERTTLVNFRDSRYNFCIWNCVDLIFHRNCLEISQETLKRIKKIANKKRASTQLMIEPEKSPNNSTAPVVASSGEQALGSVHQVKFSGSQPELVFLEPSCPLPNFAGIKEFKARSVDLTLSVSMLFLLCVDLTLSDSEEQKTVHKAELEAVQKKAKDFKDAIQKVQAEANKKIEEAKARINMIAERSIYLAGLANPLMDLSFMGAITEEMQTFYEQTKKRRGSGC</sequence>
<protein>
    <submittedName>
        <fullName evidence="2">Uncharacterized protein</fullName>
    </submittedName>
</protein>
<dbReference type="Proteomes" id="UP000596661">
    <property type="component" value="Chromosome 6"/>
</dbReference>
<reference evidence="2" key="1">
    <citation type="submission" date="2018-11" db="EMBL/GenBank/DDBJ databases">
        <authorList>
            <person name="Grassa J C."/>
        </authorList>
    </citation>
    <scope>NUCLEOTIDE SEQUENCE [LARGE SCALE GENOMIC DNA]</scope>
</reference>
<proteinExistence type="predicted"/>